<evidence type="ECO:0000256" key="1">
    <source>
        <dbReference type="SAM" id="MobiDB-lite"/>
    </source>
</evidence>
<sequence>MPAYATRSSHPSTFEALFRRSKFASHTPSIAQVYTAPTASRARGDFGFKHPFPTGRRALRAQYVTVQRADGYWGGMLWASGETRARWVSQMEELDAVVEPDISNGSTGRAQNDEWYEESEFTRALDASTHSRSSFDPNSLGGTRSSLLGEERPYKNWDRLGRKAFERWLREVRGLQGEFRRWVLDRRKEQLFALQAGENPKLSDPAGQSDILPNTHRPPTNSHIALDTYYHKDPADDFYPLAQSPSALVEMDHFFATRPPPTSPAHLLAIPHPVSGLAYARPSRLQVFLNTKPQRGVVLGELPAEPSISPAVGRRRRGEDGDTTFLVGLRGHAARVSRRHSGGRIAPFLYQGRDPLRNEPRFRIWQSTLLRPPEVVRPQDVGMGLYSRGEEREVGVLRMELREVWQGEKLRFWERPGSPGWVANDQRTSEFFSLRSTNPPLGQELDVGGDGIAERQKVESAKEAKEREGREKREKRREKAAKMLNDVGALLGI</sequence>
<feature type="region of interest" description="Disordered" evidence="1">
    <location>
        <begin position="127"/>
        <end position="147"/>
    </location>
</feature>
<dbReference type="Proteomes" id="UP000030653">
    <property type="component" value="Unassembled WGS sequence"/>
</dbReference>
<dbReference type="GeneID" id="63685393"/>
<reference evidence="2 3" key="1">
    <citation type="journal article" date="2012" name="Science">
        <title>The Paleozoic origin of enzymatic lignin decomposition reconstructed from 31 fungal genomes.</title>
        <authorList>
            <person name="Floudas D."/>
            <person name="Binder M."/>
            <person name="Riley R."/>
            <person name="Barry K."/>
            <person name="Blanchette R.A."/>
            <person name="Henrissat B."/>
            <person name="Martinez A.T."/>
            <person name="Otillar R."/>
            <person name="Spatafora J.W."/>
            <person name="Yadav J.S."/>
            <person name="Aerts A."/>
            <person name="Benoit I."/>
            <person name="Boyd A."/>
            <person name="Carlson A."/>
            <person name="Copeland A."/>
            <person name="Coutinho P.M."/>
            <person name="de Vries R.P."/>
            <person name="Ferreira P."/>
            <person name="Findley K."/>
            <person name="Foster B."/>
            <person name="Gaskell J."/>
            <person name="Glotzer D."/>
            <person name="Gorecki P."/>
            <person name="Heitman J."/>
            <person name="Hesse C."/>
            <person name="Hori C."/>
            <person name="Igarashi K."/>
            <person name="Jurgens J.A."/>
            <person name="Kallen N."/>
            <person name="Kersten P."/>
            <person name="Kohler A."/>
            <person name="Kuees U."/>
            <person name="Kumar T.K.A."/>
            <person name="Kuo A."/>
            <person name="LaButti K."/>
            <person name="Larrondo L.F."/>
            <person name="Lindquist E."/>
            <person name="Ling A."/>
            <person name="Lombard V."/>
            <person name="Lucas S."/>
            <person name="Lundell T."/>
            <person name="Martin R."/>
            <person name="McLaughlin D.J."/>
            <person name="Morgenstern I."/>
            <person name="Morin E."/>
            <person name="Murat C."/>
            <person name="Nagy L.G."/>
            <person name="Nolan M."/>
            <person name="Ohm R.A."/>
            <person name="Patyshakuliyeva A."/>
            <person name="Rokas A."/>
            <person name="Ruiz-Duenas F.J."/>
            <person name="Sabat G."/>
            <person name="Salamov A."/>
            <person name="Samejima M."/>
            <person name="Schmutz J."/>
            <person name="Slot J.C."/>
            <person name="St John F."/>
            <person name="Stenlid J."/>
            <person name="Sun H."/>
            <person name="Sun S."/>
            <person name="Syed K."/>
            <person name="Tsang A."/>
            <person name="Wiebenga A."/>
            <person name="Young D."/>
            <person name="Pisabarro A."/>
            <person name="Eastwood D.C."/>
            <person name="Martin F."/>
            <person name="Cullen D."/>
            <person name="Grigoriev I.V."/>
            <person name="Hibbett D.S."/>
        </authorList>
    </citation>
    <scope>NUCLEOTIDE SEQUENCE [LARGE SCALE GENOMIC DNA]</scope>
    <source>
        <strain evidence="2 3">DJM-731 SS1</strain>
    </source>
</reference>
<dbReference type="OrthoDB" id="2735536at2759"/>
<proteinExistence type="predicted"/>
<feature type="region of interest" description="Disordered" evidence="1">
    <location>
        <begin position="435"/>
        <end position="478"/>
    </location>
</feature>
<dbReference type="STRING" id="1858805.M5FT45"/>
<feature type="compositionally biased region" description="Polar residues" evidence="1">
    <location>
        <begin position="128"/>
        <end position="146"/>
    </location>
</feature>
<organism evidence="2 3">
    <name type="scientific">Dacryopinax primogenitus (strain DJM 731)</name>
    <name type="common">Brown rot fungus</name>
    <dbReference type="NCBI Taxonomy" id="1858805"/>
    <lineage>
        <taxon>Eukaryota</taxon>
        <taxon>Fungi</taxon>
        <taxon>Dikarya</taxon>
        <taxon>Basidiomycota</taxon>
        <taxon>Agaricomycotina</taxon>
        <taxon>Dacrymycetes</taxon>
        <taxon>Dacrymycetales</taxon>
        <taxon>Dacrymycetaceae</taxon>
        <taxon>Dacryopinax</taxon>
    </lineage>
</organism>
<evidence type="ECO:0000313" key="2">
    <source>
        <dbReference type="EMBL" id="EJU00736.1"/>
    </source>
</evidence>
<feature type="compositionally biased region" description="Basic and acidic residues" evidence="1">
    <location>
        <begin position="452"/>
        <end position="472"/>
    </location>
</feature>
<protein>
    <submittedName>
        <fullName evidence="2">Uncharacterized protein</fullName>
    </submittedName>
</protein>
<keyword evidence="3" id="KW-1185">Reference proteome</keyword>
<dbReference type="InterPro" id="IPR016712">
    <property type="entry name" value="Rbsml_bS1m-like"/>
</dbReference>
<dbReference type="RefSeq" id="XP_040627633.1">
    <property type="nucleotide sequence ID" value="XM_040770331.1"/>
</dbReference>
<gene>
    <name evidence="2" type="ORF">DACRYDRAFT_117160</name>
</gene>
<evidence type="ECO:0000313" key="3">
    <source>
        <dbReference type="Proteomes" id="UP000030653"/>
    </source>
</evidence>
<dbReference type="PANTHER" id="PTHR28058">
    <property type="entry name" value="37S RIBOSOMAL PROTEIN MRP51, MITOCHONDRIAL"/>
    <property type="match status" value="1"/>
</dbReference>
<dbReference type="AlphaFoldDB" id="M5FT45"/>
<dbReference type="Pfam" id="PF11709">
    <property type="entry name" value="Mit_ribos_Mrp51"/>
    <property type="match status" value="1"/>
</dbReference>
<name>M5FT45_DACPD</name>
<dbReference type="EMBL" id="JH795866">
    <property type="protein sequence ID" value="EJU00736.1"/>
    <property type="molecule type" value="Genomic_DNA"/>
</dbReference>
<dbReference type="HOGENOM" id="CLU_036734_0_0_1"/>
<dbReference type="PANTHER" id="PTHR28058:SF1">
    <property type="entry name" value="SMALL RIBOSOMAL SUBUNIT PROTEIN BS1M"/>
    <property type="match status" value="1"/>
</dbReference>
<accession>M5FT45</accession>